<feature type="compositionally biased region" description="Acidic residues" evidence="6">
    <location>
        <begin position="59"/>
        <end position="75"/>
    </location>
</feature>
<keyword evidence="3 5" id="KW-0964">Secreted</keyword>
<dbReference type="PROSITE" id="PS51257">
    <property type="entry name" value="PROKAR_LIPOPROTEIN"/>
    <property type="match status" value="1"/>
</dbReference>
<evidence type="ECO:0000313" key="8">
    <source>
        <dbReference type="Proteomes" id="UP001259832"/>
    </source>
</evidence>
<feature type="signal peptide" evidence="5">
    <location>
        <begin position="1"/>
        <end position="23"/>
    </location>
</feature>
<evidence type="ECO:0000313" key="7">
    <source>
        <dbReference type="EMBL" id="KAK1944336.1"/>
    </source>
</evidence>
<evidence type="ECO:0000256" key="3">
    <source>
        <dbReference type="ARBA" id="ARBA00022525"/>
    </source>
</evidence>
<sequence>MRLTYCVAVAAAFIFACCDEVAAVKGPQAIAASVTRTDSLGVTRGIDNGNRILRGANDVADDEKDDDEKDDENENEERASFKLDGAAENLFTKAAAKLTRSKSLVNLAKVDDEVFHSAVVTRNFFTLERIEKLGYNPDKMFLKMKQMGNNAPLDESQKVLLEYYSLFWKIKYPNWVSEVPRMF</sequence>
<dbReference type="AlphaFoldDB" id="A0AAD9GTS0"/>
<dbReference type="InterPro" id="IPR031825">
    <property type="entry name" value="RXLR"/>
</dbReference>
<evidence type="ECO:0000256" key="5">
    <source>
        <dbReference type="RuleBase" id="RU367124"/>
    </source>
</evidence>
<organism evidence="7 8">
    <name type="scientific">Phytophthora citrophthora</name>
    <dbReference type="NCBI Taxonomy" id="4793"/>
    <lineage>
        <taxon>Eukaryota</taxon>
        <taxon>Sar</taxon>
        <taxon>Stramenopiles</taxon>
        <taxon>Oomycota</taxon>
        <taxon>Peronosporomycetes</taxon>
        <taxon>Peronosporales</taxon>
        <taxon>Peronosporaceae</taxon>
        <taxon>Phytophthora</taxon>
    </lineage>
</organism>
<comment type="function">
    <text evidence="5">Effector that suppresses plant defense responses during pathogen infection.</text>
</comment>
<comment type="similarity">
    <text evidence="2 5">Belongs to the RxLR effector family.</text>
</comment>
<dbReference type="GO" id="GO:0005576">
    <property type="term" value="C:extracellular region"/>
    <property type="evidence" value="ECO:0007669"/>
    <property type="project" value="UniProtKB-SubCell"/>
</dbReference>
<comment type="subcellular location">
    <subcellularLocation>
        <location evidence="1 5">Secreted</location>
    </subcellularLocation>
</comment>
<reference evidence="7" key="1">
    <citation type="submission" date="2023-08" db="EMBL/GenBank/DDBJ databases">
        <title>Reference Genome Resource for the Citrus Pathogen Phytophthora citrophthora.</title>
        <authorList>
            <person name="Moller H."/>
            <person name="Coetzee B."/>
            <person name="Rose L.J."/>
            <person name="Van Niekerk J.M."/>
        </authorList>
    </citation>
    <scope>NUCLEOTIDE SEQUENCE</scope>
    <source>
        <strain evidence="7">STE-U-9442</strain>
    </source>
</reference>
<evidence type="ECO:0000256" key="1">
    <source>
        <dbReference type="ARBA" id="ARBA00004613"/>
    </source>
</evidence>
<evidence type="ECO:0000256" key="6">
    <source>
        <dbReference type="SAM" id="MobiDB-lite"/>
    </source>
</evidence>
<name>A0AAD9GTS0_9STRA</name>
<feature type="chain" id="PRO_5041784488" description="RxLR effector protein" evidence="5">
    <location>
        <begin position="24"/>
        <end position="183"/>
    </location>
</feature>
<keyword evidence="4 5" id="KW-0732">Signal</keyword>
<proteinExistence type="inferred from homology"/>
<protein>
    <recommendedName>
        <fullName evidence="5">RxLR effector protein</fullName>
    </recommendedName>
</protein>
<evidence type="ECO:0000256" key="2">
    <source>
        <dbReference type="ARBA" id="ARBA00010400"/>
    </source>
</evidence>
<feature type="region of interest" description="Disordered" evidence="6">
    <location>
        <begin position="55"/>
        <end position="78"/>
    </location>
</feature>
<accession>A0AAD9GTS0</accession>
<gene>
    <name evidence="7" type="ORF">P3T76_004248</name>
</gene>
<dbReference type="Proteomes" id="UP001259832">
    <property type="component" value="Unassembled WGS sequence"/>
</dbReference>
<comment type="caution">
    <text evidence="7">The sequence shown here is derived from an EMBL/GenBank/DDBJ whole genome shotgun (WGS) entry which is preliminary data.</text>
</comment>
<dbReference type="EMBL" id="JASMQC010000006">
    <property type="protein sequence ID" value="KAK1944336.1"/>
    <property type="molecule type" value="Genomic_DNA"/>
</dbReference>
<dbReference type="Pfam" id="PF16810">
    <property type="entry name" value="RXLR"/>
    <property type="match status" value="1"/>
</dbReference>
<keyword evidence="8" id="KW-1185">Reference proteome</keyword>
<evidence type="ECO:0000256" key="4">
    <source>
        <dbReference type="ARBA" id="ARBA00022729"/>
    </source>
</evidence>
<comment type="domain">
    <text evidence="5">The RxLR-dEER motif acts to carry the protein into the host cell cytoplasm through binding to cell surface phosphatidylinositol-3-phosphate.</text>
</comment>